<feature type="signal peptide" evidence="15">
    <location>
        <begin position="1"/>
        <end position="19"/>
    </location>
</feature>
<comment type="similarity">
    <text evidence="2 14">Belongs to the thiolase-like superfamily. Beta-ketoacyl-ACP synthases family.</text>
</comment>
<dbReference type="Pfam" id="PF00109">
    <property type="entry name" value="ketoacyl-synt"/>
    <property type="match status" value="1"/>
</dbReference>
<evidence type="ECO:0000256" key="1">
    <source>
        <dbReference type="ARBA" id="ARBA00004533"/>
    </source>
</evidence>
<keyword evidence="5" id="KW-1003">Cell membrane</keyword>
<dbReference type="SMART" id="SM00825">
    <property type="entry name" value="PKS_KS"/>
    <property type="match status" value="1"/>
</dbReference>
<evidence type="ECO:0000259" key="16">
    <source>
        <dbReference type="PROSITE" id="PS52004"/>
    </source>
</evidence>
<evidence type="ECO:0000256" key="10">
    <source>
        <dbReference type="ARBA" id="ARBA00023136"/>
    </source>
</evidence>
<dbReference type="AlphaFoldDB" id="A0A7S1BKK7"/>
<dbReference type="EMBL" id="HBFR01024656">
    <property type="protein sequence ID" value="CAD8890460.1"/>
    <property type="molecule type" value="Transcribed_RNA"/>
</dbReference>
<dbReference type="InterPro" id="IPR016039">
    <property type="entry name" value="Thiolase-like"/>
</dbReference>
<dbReference type="InterPro" id="IPR014031">
    <property type="entry name" value="Ketoacyl_synth_C"/>
</dbReference>
<proteinExistence type="inferred from homology"/>
<dbReference type="PROSITE" id="PS00606">
    <property type="entry name" value="KS3_1"/>
    <property type="match status" value="1"/>
</dbReference>
<keyword evidence="10" id="KW-0472">Membrane</keyword>
<dbReference type="Pfam" id="PF02801">
    <property type="entry name" value="Ketoacyl-synt_C"/>
    <property type="match status" value="1"/>
</dbReference>
<name>A0A7S1BKK7_9STRA</name>
<evidence type="ECO:0000256" key="11">
    <source>
        <dbReference type="ARBA" id="ARBA00037576"/>
    </source>
</evidence>
<organism evidence="17">
    <name type="scientific">Corethron hystrix</name>
    <dbReference type="NCBI Taxonomy" id="216773"/>
    <lineage>
        <taxon>Eukaryota</taxon>
        <taxon>Sar</taxon>
        <taxon>Stramenopiles</taxon>
        <taxon>Ochrophyta</taxon>
        <taxon>Bacillariophyta</taxon>
        <taxon>Coscinodiscophyceae</taxon>
        <taxon>Corethrophycidae</taxon>
        <taxon>Corethrales</taxon>
        <taxon>Corethraceae</taxon>
        <taxon>Corethron</taxon>
    </lineage>
</organism>
<keyword evidence="15" id="KW-0732">Signal</keyword>
<evidence type="ECO:0000256" key="5">
    <source>
        <dbReference type="ARBA" id="ARBA00022475"/>
    </source>
</evidence>
<evidence type="ECO:0000256" key="7">
    <source>
        <dbReference type="ARBA" id="ARBA00022679"/>
    </source>
</evidence>
<dbReference type="CDD" id="cd00834">
    <property type="entry name" value="KAS_I_II"/>
    <property type="match status" value="1"/>
</dbReference>
<evidence type="ECO:0000256" key="6">
    <source>
        <dbReference type="ARBA" id="ARBA00022519"/>
    </source>
</evidence>
<comment type="subcellular location">
    <subcellularLocation>
        <location evidence="1">Cell inner membrane</location>
    </subcellularLocation>
</comment>
<protein>
    <recommendedName>
        <fullName evidence="12">Nodulation protein E</fullName>
        <ecNumber evidence="3">2.3.1.41</ecNumber>
    </recommendedName>
    <alternativeName>
        <fullName evidence="13">Host-specificity of nodulation protein B</fullName>
    </alternativeName>
</protein>
<dbReference type="InterPro" id="IPR018201">
    <property type="entry name" value="Ketoacyl_synth_AS"/>
</dbReference>
<dbReference type="FunFam" id="3.40.47.10:FF:000018">
    <property type="entry name" value="3-oxoacyl-[acyl-carrier-protein] synthase 2"/>
    <property type="match status" value="1"/>
</dbReference>
<dbReference type="EC" id="2.3.1.41" evidence="3"/>
<dbReference type="GO" id="GO:0005886">
    <property type="term" value="C:plasma membrane"/>
    <property type="evidence" value="ECO:0007669"/>
    <property type="project" value="UniProtKB-SubCell"/>
</dbReference>
<dbReference type="InterPro" id="IPR020841">
    <property type="entry name" value="PKS_Beta-ketoAc_synthase_dom"/>
</dbReference>
<dbReference type="GO" id="GO:0006633">
    <property type="term" value="P:fatty acid biosynthetic process"/>
    <property type="evidence" value="ECO:0007669"/>
    <property type="project" value="InterPro"/>
</dbReference>
<evidence type="ECO:0000256" key="3">
    <source>
        <dbReference type="ARBA" id="ARBA00013191"/>
    </source>
</evidence>
<gene>
    <name evidence="17" type="ORF">CHYS00102_LOCUS17665</name>
</gene>
<keyword evidence="4" id="KW-0536">Nodulation</keyword>
<sequence length="477" mass="50913">MKFLIVAASVAASIGGADAFAFTTSHSTALFRNNDEKLSSPIYSRRSASAKTALHMSTGLRRVVVTGMGITSCLGNTLEDVTKSLHECKSGITFSEEYSELGIKSQVRGRPDLTDKDYKALIPKQSLRFMGTNAKYAYIAMDRAIEDSGLKPEDYEENPRVAGILGQGGTSIPDIMETVDAVKAQTKRWKNKVGPFRVTRSMGSTVSAVLATAFKIQGPSFSISSACSTGAHCIGTGFEQIQLGKADMAFCGAGENESWEFTAMFDCMGALSTQRNDDPEKASRAFDKDRDGFVIAGGGGVIILEEMEHAKARGAKIYAELVGYGANSDGYDMVAPSGVGGQRCMKLAMDQANDLGGKKEVEYVNTHGTSTPVGDVMELGGIKTVFDDLGYKPYVGSTKSLSGHSLGAAGVHEAIYTILMMQNGFMAESANIEDLVEEAEGMNILTSRRDAPFSRAMSNSFGFGGTNCALVFDKFAE</sequence>
<dbReference type="InterPro" id="IPR000794">
    <property type="entry name" value="Beta-ketoacyl_synthase"/>
</dbReference>
<dbReference type="PROSITE" id="PS52004">
    <property type="entry name" value="KS3_2"/>
    <property type="match status" value="1"/>
</dbReference>
<evidence type="ECO:0000256" key="2">
    <source>
        <dbReference type="ARBA" id="ARBA00008467"/>
    </source>
</evidence>
<dbReference type="SUPFAM" id="SSF53901">
    <property type="entry name" value="Thiolase-like"/>
    <property type="match status" value="2"/>
</dbReference>
<keyword evidence="7 14" id="KW-0808">Transferase</keyword>
<reference evidence="17" key="1">
    <citation type="submission" date="2021-01" db="EMBL/GenBank/DDBJ databases">
        <authorList>
            <person name="Corre E."/>
            <person name="Pelletier E."/>
            <person name="Niang G."/>
            <person name="Scheremetjew M."/>
            <person name="Finn R."/>
            <person name="Kale V."/>
            <person name="Holt S."/>
            <person name="Cochrane G."/>
            <person name="Meng A."/>
            <person name="Brown T."/>
            <person name="Cohen L."/>
        </authorList>
    </citation>
    <scope>NUCLEOTIDE SEQUENCE</scope>
    <source>
        <strain evidence="17">308</strain>
    </source>
</reference>
<evidence type="ECO:0000256" key="8">
    <source>
        <dbReference type="ARBA" id="ARBA00022692"/>
    </source>
</evidence>
<keyword evidence="8" id="KW-0812">Transmembrane</keyword>
<dbReference type="GO" id="GO:0004315">
    <property type="term" value="F:3-oxoacyl-[acyl-carrier-protein] synthase activity"/>
    <property type="evidence" value="ECO:0007669"/>
    <property type="project" value="UniProtKB-EC"/>
</dbReference>
<evidence type="ECO:0000256" key="15">
    <source>
        <dbReference type="SAM" id="SignalP"/>
    </source>
</evidence>
<evidence type="ECO:0000256" key="13">
    <source>
        <dbReference type="ARBA" id="ARBA00041756"/>
    </source>
</evidence>
<dbReference type="InterPro" id="IPR014030">
    <property type="entry name" value="Ketoacyl_synth_N"/>
</dbReference>
<keyword evidence="9" id="KW-1133">Transmembrane helix</keyword>
<evidence type="ECO:0000256" key="4">
    <source>
        <dbReference type="ARBA" id="ARBA00022458"/>
    </source>
</evidence>
<dbReference type="PANTHER" id="PTHR11712:SF352">
    <property type="entry name" value="3-OXOACYL-[ACYL-CARRIER-PROTEIN] SYNTHASE"/>
    <property type="match status" value="1"/>
</dbReference>
<keyword evidence="6" id="KW-0997">Cell inner membrane</keyword>
<dbReference type="Gene3D" id="3.40.47.10">
    <property type="match status" value="1"/>
</dbReference>
<feature type="chain" id="PRO_5031194901" description="Nodulation protein E" evidence="15">
    <location>
        <begin position="20"/>
        <end position="477"/>
    </location>
</feature>
<dbReference type="PANTHER" id="PTHR11712">
    <property type="entry name" value="POLYKETIDE SYNTHASE-RELATED"/>
    <property type="match status" value="1"/>
</dbReference>
<comment type="function">
    <text evidence="11">Proposed to synthesize NOD factor fatty acyl chain. Involved in the synthesis of a highly unsaturated fatty acid moiety, which forms part of a lipo-oligosaccharide that is responsible for host specificity.</text>
</comment>
<evidence type="ECO:0000313" key="17">
    <source>
        <dbReference type="EMBL" id="CAD8890460.1"/>
    </source>
</evidence>
<accession>A0A7S1BKK7</accession>
<evidence type="ECO:0000256" key="9">
    <source>
        <dbReference type="ARBA" id="ARBA00022989"/>
    </source>
</evidence>
<feature type="domain" description="Ketosynthase family 3 (KS3)" evidence="16">
    <location>
        <begin position="60"/>
        <end position="474"/>
    </location>
</feature>
<evidence type="ECO:0000256" key="14">
    <source>
        <dbReference type="RuleBase" id="RU003694"/>
    </source>
</evidence>
<evidence type="ECO:0000256" key="12">
    <source>
        <dbReference type="ARBA" id="ARBA00039445"/>
    </source>
</evidence>